<dbReference type="AlphaFoldDB" id="A0AAP2QAA9"/>
<dbReference type="Gene3D" id="1.25.40.10">
    <property type="entry name" value="Tetratricopeptide repeat domain"/>
    <property type="match status" value="1"/>
</dbReference>
<keyword evidence="3" id="KW-0614">Plasmid</keyword>
<keyword evidence="1" id="KW-0802">TPR repeat</keyword>
<reference evidence="3" key="2">
    <citation type="submission" date="2023-03" db="EMBL/GenBank/DDBJ databases">
        <title>Parabacteroides distasonis, a bacteria resistant against UC.</title>
        <authorList>
            <person name="Dai W."/>
        </authorList>
    </citation>
    <scope>NUCLEOTIDE SEQUENCE</scope>
    <source>
        <strain evidence="3">F1-28</strain>
        <plasmid evidence="3">unnamed</plasmid>
    </source>
</reference>
<protein>
    <submittedName>
        <fullName evidence="2">Tetratricopeptide repeat protein</fullName>
    </submittedName>
</protein>
<dbReference type="SUPFAM" id="SSF48452">
    <property type="entry name" value="TPR-like"/>
    <property type="match status" value="1"/>
</dbReference>
<evidence type="ECO:0000313" key="2">
    <source>
        <dbReference type="EMBL" id="MCB6519740.1"/>
    </source>
</evidence>
<sequence>MKVYVLFVLGGLLCCLSAWGQRSMAYREIPSGISVFSGKDNEAGMVFFCPSEISLSFQSSLRETVDVYLTEKKGDNTVYYIRFKVGRKYRGRKLSVLAPGYNSLTFEVEMAPKELRQYSLFDPNEAFVNGCYAEFRKRGRNFFQQGMYQEAREQYMTALECSDRPVDTDLKERIADIDAITSYLERAESAVKCSDYNTARTHLMKALMLNPNDQAIQVRKRDVEQLYLSDCSLCAEQAEAYYKNGEREKAMELFDRMVAQNCLDSENVSKRTQRIFNRLSLRKQKGRVIVYEYGFKQAPIGISSGTYLNRGVGMYSSVFLHPTVFKIEAENNEDKVDMCEWGMTMGGDFSGGKSLCEVTCLVFRGSRYGTTQRGVAD</sequence>
<evidence type="ECO:0000313" key="4">
    <source>
        <dbReference type="Proteomes" id="UP001198806"/>
    </source>
</evidence>
<dbReference type="Proteomes" id="UP001198806">
    <property type="component" value="Unassembled WGS sequence"/>
</dbReference>
<reference evidence="2" key="1">
    <citation type="submission" date="2021-10" db="EMBL/GenBank/DDBJ databases">
        <title>Collection of gut derived symbiotic bacterial strains cultured from healthy donors.</title>
        <authorList>
            <person name="Lin H."/>
            <person name="Littmann E."/>
            <person name="Kohout C."/>
            <person name="Pamer E.G."/>
        </authorList>
    </citation>
    <scope>NUCLEOTIDE SEQUENCE</scope>
    <source>
        <strain evidence="2">DFI.2.94</strain>
    </source>
</reference>
<dbReference type="InterPro" id="IPR011990">
    <property type="entry name" value="TPR-like_helical_dom_sf"/>
</dbReference>
<dbReference type="Proteomes" id="UP001221009">
    <property type="component" value="Plasmid unnamed"/>
</dbReference>
<organism evidence="2 4">
    <name type="scientific">Parabacteroides distasonis</name>
    <dbReference type="NCBI Taxonomy" id="823"/>
    <lineage>
        <taxon>Bacteria</taxon>
        <taxon>Pseudomonadati</taxon>
        <taxon>Bacteroidota</taxon>
        <taxon>Bacteroidia</taxon>
        <taxon>Bacteroidales</taxon>
        <taxon>Tannerellaceae</taxon>
        <taxon>Parabacteroides</taxon>
    </lineage>
</organism>
<feature type="repeat" description="TPR" evidence="1">
    <location>
        <begin position="180"/>
        <end position="213"/>
    </location>
</feature>
<dbReference type="SMART" id="SM00028">
    <property type="entry name" value="TPR"/>
    <property type="match status" value="3"/>
</dbReference>
<evidence type="ECO:0000256" key="1">
    <source>
        <dbReference type="PROSITE-ProRule" id="PRU00339"/>
    </source>
</evidence>
<accession>A0AAP2QAA9</accession>
<evidence type="ECO:0000313" key="5">
    <source>
        <dbReference type="Proteomes" id="UP001221009"/>
    </source>
</evidence>
<dbReference type="InterPro" id="IPR019734">
    <property type="entry name" value="TPR_rpt"/>
</dbReference>
<gene>
    <name evidence="2" type="ORF">LI194_18305</name>
    <name evidence="3" type="ORF">P2T59_22790</name>
</gene>
<proteinExistence type="predicted"/>
<dbReference type="EMBL" id="CP120354">
    <property type="protein sequence ID" value="WET66723.1"/>
    <property type="molecule type" value="Genomic_DNA"/>
</dbReference>
<dbReference type="RefSeq" id="WP_122128838.1">
    <property type="nucleotide sequence ID" value="NZ_CP120354.1"/>
</dbReference>
<dbReference type="PROSITE" id="PS50005">
    <property type="entry name" value="TPR"/>
    <property type="match status" value="1"/>
</dbReference>
<geneLocation type="plasmid" evidence="3 5">
    <name>unnamed</name>
</geneLocation>
<name>A0AAP2QAA9_PARDI</name>
<evidence type="ECO:0000313" key="3">
    <source>
        <dbReference type="EMBL" id="WET66723.1"/>
    </source>
</evidence>
<dbReference type="EMBL" id="JAJCNI010000028">
    <property type="protein sequence ID" value="MCB6519740.1"/>
    <property type="molecule type" value="Genomic_DNA"/>
</dbReference>